<keyword evidence="4" id="KW-1185">Reference proteome</keyword>
<evidence type="ECO:0000313" key="4">
    <source>
        <dbReference type="Proteomes" id="UP000606786"/>
    </source>
</evidence>
<sequence length="196" mass="22837">MHLRIDTWVSSPTQMLFCIVCCHVYAGAQAARYQGAALQRGVRFLYAHMTYNHAYLHNLTTNITNDTLNIDMWLLKDIVQGFMTKFDVHINLSADKKRFQSIFSYTVDICRIMNNLSHINLLRAWMLNVVKFSNLKTNCPLEADHYYIRNFVVEKGSIPAYLQAGNYRITTHHYFVKKRSKKEISVGDFVADLEIY</sequence>
<name>A0A811V3F1_CERCA</name>
<accession>A0A811V3F1</accession>
<dbReference type="InterPro" id="IPR010512">
    <property type="entry name" value="DUF1091"/>
</dbReference>
<dbReference type="PANTHER" id="PTHR20898">
    <property type="entry name" value="DAEDALUS ON 3-RELATED-RELATED"/>
    <property type="match status" value="1"/>
</dbReference>
<comment type="caution">
    <text evidence="3">The sequence shown here is derived from an EMBL/GenBank/DDBJ whole genome shotgun (WGS) entry which is preliminary data.</text>
</comment>
<protein>
    <submittedName>
        <fullName evidence="3">(Mediterranean fruit fly) hypothetical protein</fullName>
    </submittedName>
</protein>
<feature type="chain" id="PRO_5032952987" evidence="2">
    <location>
        <begin position="31"/>
        <end position="196"/>
    </location>
</feature>
<organism evidence="3 4">
    <name type="scientific">Ceratitis capitata</name>
    <name type="common">Mediterranean fruit fly</name>
    <name type="synonym">Tephritis capitata</name>
    <dbReference type="NCBI Taxonomy" id="7213"/>
    <lineage>
        <taxon>Eukaryota</taxon>
        <taxon>Metazoa</taxon>
        <taxon>Ecdysozoa</taxon>
        <taxon>Arthropoda</taxon>
        <taxon>Hexapoda</taxon>
        <taxon>Insecta</taxon>
        <taxon>Pterygota</taxon>
        <taxon>Neoptera</taxon>
        <taxon>Endopterygota</taxon>
        <taxon>Diptera</taxon>
        <taxon>Brachycera</taxon>
        <taxon>Muscomorpha</taxon>
        <taxon>Tephritoidea</taxon>
        <taxon>Tephritidae</taxon>
        <taxon>Ceratitis</taxon>
        <taxon>Ceratitis</taxon>
    </lineage>
</organism>
<evidence type="ECO:0000313" key="3">
    <source>
        <dbReference type="EMBL" id="CAD7005381.1"/>
    </source>
</evidence>
<gene>
    <name evidence="3" type="ORF">CCAP1982_LOCUS13741</name>
</gene>
<proteinExistence type="predicted"/>
<dbReference type="OrthoDB" id="7987593at2759"/>
<dbReference type="Pfam" id="PF06477">
    <property type="entry name" value="DUF1091"/>
    <property type="match status" value="1"/>
</dbReference>
<dbReference type="PANTHER" id="PTHR20898:SF0">
    <property type="entry name" value="DAEDALUS ON 3-RELATED"/>
    <property type="match status" value="1"/>
</dbReference>
<dbReference type="Proteomes" id="UP000606786">
    <property type="component" value="Unassembled WGS sequence"/>
</dbReference>
<dbReference type="InterPro" id="IPR036846">
    <property type="entry name" value="GM2-AP_sf"/>
</dbReference>
<reference evidence="3" key="1">
    <citation type="submission" date="2020-11" db="EMBL/GenBank/DDBJ databases">
        <authorList>
            <person name="Whitehead M."/>
        </authorList>
    </citation>
    <scope>NUCLEOTIDE SEQUENCE</scope>
    <source>
        <strain evidence="3">EGII</strain>
    </source>
</reference>
<dbReference type="SMART" id="SM00697">
    <property type="entry name" value="DM8"/>
    <property type="match status" value="1"/>
</dbReference>
<keyword evidence="1 2" id="KW-0732">Signal</keyword>
<evidence type="ECO:0000256" key="1">
    <source>
        <dbReference type="ARBA" id="ARBA00022729"/>
    </source>
</evidence>
<dbReference type="AlphaFoldDB" id="A0A811V3F1"/>
<evidence type="ECO:0000256" key="2">
    <source>
        <dbReference type="SAM" id="SignalP"/>
    </source>
</evidence>
<dbReference type="EMBL" id="CAJHJT010000034">
    <property type="protein sequence ID" value="CAD7005381.1"/>
    <property type="molecule type" value="Genomic_DNA"/>
</dbReference>
<dbReference type="Gene3D" id="2.70.220.10">
    <property type="entry name" value="Ganglioside GM2 activator"/>
    <property type="match status" value="1"/>
</dbReference>
<feature type="signal peptide" evidence="2">
    <location>
        <begin position="1"/>
        <end position="30"/>
    </location>
</feature>